<dbReference type="InterPro" id="IPR036249">
    <property type="entry name" value="Thioredoxin-like_sf"/>
</dbReference>
<dbReference type="SUPFAM" id="SSF52833">
    <property type="entry name" value="Thioredoxin-like"/>
    <property type="match status" value="1"/>
</dbReference>
<proteinExistence type="predicted"/>
<dbReference type="InterPro" id="IPR013766">
    <property type="entry name" value="Thioredoxin_domain"/>
</dbReference>
<evidence type="ECO:0000259" key="1">
    <source>
        <dbReference type="Pfam" id="PF00085"/>
    </source>
</evidence>
<accession>A0A170PF32</accession>
<evidence type="ECO:0000313" key="3">
    <source>
        <dbReference type="Proteomes" id="UP000215027"/>
    </source>
</evidence>
<dbReference type="Pfam" id="PF00085">
    <property type="entry name" value="Thioredoxin"/>
    <property type="match status" value="1"/>
</dbReference>
<reference evidence="2" key="1">
    <citation type="submission" date="2016-01" db="EMBL/GenBank/DDBJ databases">
        <authorList>
            <person name="Mcilroy J.S."/>
            <person name="Karst M S."/>
            <person name="Albertsen M."/>
        </authorList>
    </citation>
    <scope>NUCLEOTIDE SEQUENCE</scope>
    <source>
        <strain evidence="2">Cfx-K</strain>
    </source>
</reference>
<dbReference type="KEGG" id="pbf:CFX0092_A1059"/>
<protein>
    <submittedName>
        <fullName evidence="2">Thioredoxin</fullName>
    </submittedName>
</protein>
<dbReference type="OrthoDB" id="162305at2"/>
<keyword evidence="3" id="KW-1185">Reference proteome</keyword>
<organism evidence="2 3">
    <name type="scientific">Candidatus Promineifilum breve</name>
    <dbReference type="NCBI Taxonomy" id="1806508"/>
    <lineage>
        <taxon>Bacteria</taxon>
        <taxon>Bacillati</taxon>
        <taxon>Chloroflexota</taxon>
        <taxon>Ardenticatenia</taxon>
        <taxon>Candidatus Promineifilales</taxon>
        <taxon>Candidatus Promineifilaceae</taxon>
        <taxon>Candidatus Promineifilum</taxon>
    </lineage>
</organism>
<dbReference type="EMBL" id="LN890655">
    <property type="protein sequence ID" value="CUS02937.2"/>
    <property type="molecule type" value="Genomic_DNA"/>
</dbReference>
<name>A0A170PF32_9CHLR</name>
<dbReference type="CDD" id="cd02947">
    <property type="entry name" value="TRX_family"/>
    <property type="match status" value="1"/>
</dbReference>
<gene>
    <name evidence="2" type="ORF">CFX0092_A1059</name>
</gene>
<sequence>MIERVVLLLTLSLAAVAVYYLLRAAHVRRMPTAASPVALPALLYFRADSCAVCPAQGRIVEQVARHWDDRLRVETIDAAREPETAARYRVFTLPTTILRDSDGRVRHINYGLADERKLARQLTELVGGQSPIRTDHSPSVVKSAESV</sequence>
<dbReference type="Proteomes" id="UP000215027">
    <property type="component" value="Chromosome I"/>
</dbReference>
<dbReference type="RefSeq" id="WP_095042499.1">
    <property type="nucleotide sequence ID" value="NZ_LN890655.1"/>
</dbReference>
<feature type="domain" description="Thioredoxin" evidence="1">
    <location>
        <begin position="40"/>
        <end position="122"/>
    </location>
</feature>
<dbReference type="Gene3D" id="3.40.30.10">
    <property type="entry name" value="Glutaredoxin"/>
    <property type="match status" value="1"/>
</dbReference>
<evidence type="ECO:0000313" key="2">
    <source>
        <dbReference type="EMBL" id="CUS02937.2"/>
    </source>
</evidence>
<dbReference type="AlphaFoldDB" id="A0A170PF32"/>